<dbReference type="SMART" id="SM00409">
    <property type="entry name" value="IG"/>
    <property type="match status" value="1"/>
</dbReference>
<sequence>MVSFTLRGDQPFNLNISYSLMLDFKLVGPAAPVVAVAGEDLVLPCSIHPRVSAEDMRVEWNRLYMRQTLVHLYVEYEDRNDEQIESYRGRTELFKEELHKGNISVKLSAVQPSDEGVYNCAAGSMSWYDDITVYVEVRGKSFHNFSLLILLMNCLFATNALVLNL</sequence>
<keyword evidence="2" id="KW-0732">Signal</keyword>
<evidence type="ECO:0000313" key="10">
    <source>
        <dbReference type="Proteomes" id="UP000314983"/>
    </source>
</evidence>
<evidence type="ECO:0000256" key="3">
    <source>
        <dbReference type="ARBA" id="ARBA00023136"/>
    </source>
</evidence>
<dbReference type="GO" id="GO:1903037">
    <property type="term" value="P:regulation of leukocyte cell-cell adhesion"/>
    <property type="evidence" value="ECO:0007669"/>
    <property type="project" value="UniProtKB-ARBA"/>
</dbReference>
<dbReference type="Pfam" id="PF07686">
    <property type="entry name" value="V-set"/>
    <property type="match status" value="1"/>
</dbReference>
<dbReference type="GeneTree" id="ENSGT01150000286922"/>
<evidence type="ECO:0000256" key="6">
    <source>
        <dbReference type="ARBA" id="ARBA00023319"/>
    </source>
</evidence>
<protein>
    <recommendedName>
        <fullName evidence="8">Ig-like domain-containing protein</fullName>
    </recommendedName>
</protein>
<dbReference type="InterPro" id="IPR013106">
    <property type="entry name" value="Ig_V-set"/>
</dbReference>
<dbReference type="InterPro" id="IPR003599">
    <property type="entry name" value="Ig_sub"/>
</dbReference>
<dbReference type="GO" id="GO:0001817">
    <property type="term" value="P:regulation of cytokine production"/>
    <property type="evidence" value="ECO:0007669"/>
    <property type="project" value="TreeGrafter"/>
</dbReference>
<dbReference type="Gene3D" id="2.60.40.10">
    <property type="entry name" value="Immunoglobulins"/>
    <property type="match status" value="1"/>
</dbReference>
<reference evidence="9" key="3">
    <citation type="submission" date="2020-05" db="EMBL/GenBank/DDBJ databases">
        <title>Electrophorus electricus (electric eel) genome, fEleEle1, primary haplotype.</title>
        <authorList>
            <person name="Myers G."/>
            <person name="Meyer A."/>
            <person name="Fedrigo O."/>
            <person name="Formenti G."/>
            <person name="Rhie A."/>
            <person name="Tracey A."/>
            <person name="Sims Y."/>
            <person name="Jarvis E.D."/>
        </authorList>
    </citation>
    <scope>NUCLEOTIDE SEQUENCE [LARGE SCALE GENOMIC DNA]</scope>
</reference>
<dbReference type="InterPro" id="IPR036179">
    <property type="entry name" value="Ig-like_dom_sf"/>
</dbReference>
<name>A0A4W4E305_ELEEL</name>
<dbReference type="PANTHER" id="PTHR24100:SF151">
    <property type="entry name" value="ICOS LIGAND"/>
    <property type="match status" value="1"/>
</dbReference>
<proteinExistence type="predicted"/>
<evidence type="ECO:0000256" key="2">
    <source>
        <dbReference type="ARBA" id="ARBA00022729"/>
    </source>
</evidence>
<dbReference type="GO" id="GO:0050852">
    <property type="term" value="P:T cell receptor signaling pathway"/>
    <property type="evidence" value="ECO:0007669"/>
    <property type="project" value="TreeGrafter"/>
</dbReference>
<dbReference type="InterPro" id="IPR050504">
    <property type="entry name" value="IgSF_BTN/MOG"/>
</dbReference>
<dbReference type="PROSITE" id="PS50835">
    <property type="entry name" value="IG_LIKE"/>
    <property type="match status" value="1"/>
</dbReference>
<evidence type="ECO:0000256" key="5">
    <source>
        <dbReference type="ARBA" id="ARBA00023180"/>
    </source>
</evidence>
<feature type="domain" description="Ig-like" evidence="8">
    <location>
        <begin position="11"/>
        <end position="132"/>
    </location>
</feature>
<dbReference type="PANTHER" id="PTHR24100">
    <property type="entry name" value="BUTYROPHILIN"/>
    <property type="match status" value="1"/>
</dbReference>
<keyword evidence="10" id="KW-1185">Reference proteome</keyword>
<evidence type="ECO:0000256" key="4">
    <source>
        <dbReference type="ARBA" id="ARBA00023157"/>
    </source>
</evidence>
<evidence type="ECO:0000256" key="1">
    <source>
        <dbReference type="ARBA" id="ARBA00004370"/>
    </source>
</evidence>
<evidence type="ECO:0000313" key="9">
    <source>
        <dbReference type="Ensembl" id="ENSEEEP00000005555.2"/>
    </source>
</evidence>
<reference evidence="10" key="1">
    <citation type="journal article" date="2014" name="Science">
        <title>Nonhuman genetics. Genomic basis for the convergent evolution of electric organs.</title>
        <authorList>
            <person name="Gallant J.R."/>
            <person name="Traeger L.L."/>
            <person name="Volkening J.D."/>
            <person name="Moffett H."/>
            <person name="Chen P.H."/>
            <person name="Novina C.D."/>
            <person name="Phillips G.N.Jr."/>
            <person name="Anand R."/>
            <person name="Wells G.B."/>
            <person name="Pinch M."/>
            <person name="Guth R."/>
            <person name="Unguez G.A."/>
            <person name="Albert J.S."/>
            <person name="Zakon H.H."/>
            <person name="Samanta M.P."/>
            <person name="Sussman M.R."/>
        </authorList>
    </citation>
    <scope>NUCLEOTIDE SEQUENCE [LARGE SCALE GENOMIC DNA]</scope>
</reference>
<keyword evidence="6" id="KW-0393">Immunoglobulin domain</keyword>
<dbReference type="AlphaFoldDB" id="A0A4W4E305"/>
<dbReference type="InterPro" id="IPR007110">
    <property type="entry name" value="Ig-like_dom"/>
</dbReference>
<evidence type="ECO:0000259" key="8">
    <source>
        <dbReference type="PROSITE" id="PS50835"/>
    </source>
</evidence>
<keyword evidence="7" id="KW-1133">Transmembrane helix</keyword>
<comment type="subcellular location">
    <subcellularLocation>
        <location evidence="1">Membrane</location>
    </subcellularLocation>
</comment>
<keyword evidence="4" id="KW-1015">Disulfide bond</keyword>
<keyword evidence="5" id="KW-0325">Glycoprotein</keyword>
<dbReference type="SUPFAM" id="SSF48726">
    <property type="entry name" value="Immunoglobulin"/>
    <property type="match status" value="1"/>
</dbReference>
<reference evidence="10" key="2">
    <citation type="journal article" date="2017" name="Sci. Adv.">
        <title>A tail of two voltages: Proteomic comparison of the three electric organs of the electric eel.</title>
        <authorList>
            <person name="Traeger L.L."/>
            <person name="Sabat G."/>
            <person name="Barrett-Wilt G.A."/>
            <person name="Wells G.B."/>
            <person name="Sussman M.R."/>
        </authorList>
    </citation>
    <scope>NUCLEOTIDE SEQUENCE [LARGE SCALE GENOMIC DNA]</scope>
</reference>
<feature type="transmembrane region" description="Helical" evidence="7">
    <location>
        <begin position="145"/>
        <end position="163"/>
    </location>
</feature>
<dbReference type="GO" id="GO:0050863">
    <property type="term" value="P:regulation of T cell activation"/>
    <property type="evidence" value="ECO:0007669"/>
    <property type="project" value="UniProtKB-ARBA"/>
</dbReference>
<dbReference type="InterPro" id="IPR013783">
    <property type="entry name" value="Ig-like_fold"/>
</dbReference>
<reference evidence="9" key="4">
    <citation type="submission" date="2025-08" db="UniProtKB">
        <authorList>
            <consortium name="Ensembl"/>
        </authorList>
    </citation>
    <scope>IDENTIFICATION</scope>
</reference>
<accession>A0A4W4E305</accession>
<dbReference type="SMART" id="SM00406">
    <property type="entry name" value="IGv"/>
    <property type="match status" value="1"/>
</dbReference>
<dbReference type="FunFam" id="2.60.40.10:FF:000142">
    <property type="entry name" value="V-set domain-containing T-cell activation inhibitor 1"/>
    <property type="match status" value="1"/>
</dbReference>
<dbReference type="Ensembl" id="ENSEEET00000005628.2">
    <property type="protein sequence ID" value="ENSEEEP00000005555.2"/>
    <property type="gene ID" value="ENSEEEG00000002919.2"/>
</dbReference>
<dbReference type="OMA" id="VVSKWMS"/>
<keyword evidence="3 7" id="KW-0472">Membrane</keyword>
<keyword evidence="7" id="KW-0812">Transmembrane</keyword>
<dbReference type="Proteomes" id="UP000314983">
    <property type="component" value="Chromosome 5"/>
</dbReference>
<dbReference type="GO" id="GO:0005102">
    <property type="term" value="F:signaling receptor binding"/>
    <property type="evidence" value="ECO:0007669"/>
    <property type="project" value="TreeGrafter"/>
</dbReference>
<evidence type="ECO:0000256" key="7">
    <source>
        <dbReference type="SAM" id="Phobius"/>
    </source>
</evidence>
<dbReference type="GO" id="GO:0009897">
    <property type="term" value="C:external side of plasma membrane"/>
    <property type="evidence" value="ECO:0007669"/>
    <property type="project" value="TreeGrafter"/>
</dbReference>
<reference evidence="9" key="5">
    <citation type="submission" date="2025-09" db="UniProtKB">
        <authorList>
            <consortium name="Ensembl"/>
        </authorList>
    </citation>
    <scope>IDENTIFICATION</scope>
</reference>
<organism evidence="9 10">
    <name type="scientific">Electrophorus electricus</name>
    <name type="common">Electric eel</name>
    <name type="synonym">Gymnotus electricus</name>
    <dbReference type="NCBI Taxonomy" id="8005"/>
    <lineage>
        <taxon>Eukaryota</taxon>
        <taxon>Metazoa</taxon>
        <taxon>Chordata</taxon>
        <taxon>Craniata</taxon>
        <taxon>Vertebrata</taxon>
        <taxon>Euteleostomi</taxon>
        <taxon>Actinopterygii</taxon>
        <taxon>Neopterygii</taxon>
        <taxon>Teleostei</taxon>
        <taxon>Ostariophysi</taxon>
        <taxon>Gymnotiformes</taxon>
        <taxon>Gymnotoidei</taxon>
        <taxon>Gymnotidae</taxon>
        <taxon>Electrophorus</taxon>
    </lineage>
</organism>